<dbReference type="RefSeq" id="WP_202069025.1">
    <property type="nucleotide sequence ID" value="NZ_CP060138.2"/>
</dbReference>
<evidence type="ECO:0000313" key="2">
    <source>
        <dbReference type="Proteomes" id="UP000595296"/>
    </source>
</evidence>
<dbReference type="Proteomes" id="UP000595296">
    <property type="component" value="Chromosome"/>
</dbReference>
<sequence>MSNKLEVIIKYYNDISNLGVRLWKTTTALASFNLGEVLKIWFCDKNFKDLTLLDQSFIYTQYLETMLSKVAATGKYQDENIGHSQWSNCFEEINNRDHFLCMKLQELIGVENKNIIDSMLDNIGDINLLEFSILVTKAQVFLKNNLDQSENLIKAAKEIDAMAYPLTREYFLYRYIAKAILLTNTLNVSSSYEAEFNIVKKAYLNFANYLNSLEQSLTRIEKATDKYNEDHKIASWLTEKSDLVSNHSGKIAATYAALIAGVIALRSYVIDEEDPWYELCALPTTSLAMLQILLSFPGTVLSNRQTKEINNNMFQALENNNDNENAEDIKFLFDHTPSFANDAVNTTAICFRYAANLGLQPDLLNNDIINRIIVYTALRWSAAAGVVEEQSKVTNFMQNKLIKFLHDKIVPALIENKKFTAEEIKPYFQLLYKHSEKDKNTQIKLQAIYNKLTNQDIDFNNIEPDISAYHVWKSTAMCSAIATLILDYICFYFRNPELEFYEDPMFYASTSVKLMRLASLLVSTYCGNKVIENITGEKLTNDVFFQKFYYNDAARLTVAIVPLIMFESIKDLKFLSLATLIDVLTTAISDLNVGKAISSAGKNIAEKTATTLTWLNKIASGTNDDTVIDIDATEEVPCLGSVDI</sequence>
<evidence type="ECO:0000313" key="1">
    <source>
        <dbReference type="EMBL" id="QQV75541.1"/>
    </source>
</evidence>
<accession>A0A9E6MIJ9</accession>
<name>A0A9E6MIJ9_9RICK</name>
<protein>
    <submittedName>
        <fullName evidence="1">Uncharacterized protein</fullName>
    </submittedName>
</protein>
<keyword evidence="2" id="KW-1185">Reference proteome</keyword>
<proteinExistence type="predicted"/>
<reference evidence="1 2" key="1">
    <citation type="journal article" date="2021" name="Int. J. Syst. Evol. Microbiol.">
        <title>Characterization of a novel transitional group Rickettsia species (Rickettsia tillamookensis sp. nov.) from the western black-legged tick, Ixodes pacificus.</title>
        <authorList>
            <person name="Gauthier D.T."/>
            <person name="Karpathy S.E."/>
            <person name="Grizzard S.L."/>
            <person name="Batra D."/>
            <person name="Rowe L.A."/>
            <person name="Paddock C.D."/>
        </authorList>
    </citation>
    <scope>NUCLEOTIDE SEQUENCE [LARGE SCALE GENOMIC DNA]</scope>
    <source>
        <strain evidence="1 2">Tillamook 23</strain>
    </source>
</reference>
<organism evidence="1 2">
    <name type="scientific">Rickettsia tillamookensis</name>
    <dbReference type="NCBI Taxonomy" id="2761623"/>
    <lineage>
        <taxon>Bacteria</taxon>
        <taxon>Pseudomonadati</taxon>
        <taxon>Pseudomonadota</taxon>
        <taxon>Alphaproteobacteria</taxon>
        <taxon>Rickettsiales</taxon>
        <taxon>Rickettsiaceae</taxon>
        <taxon>Rickettsieae</taxon>
        <taxon>Rickettsia</taxon>
        <taxon>spotted fever group</taxon>
    </lineage>
</organism>
<gene>
    <name evidence="1" type="ORF">H6P87_01102</name>
</gene>
<dbReference type="EMBL" id="CP060138">
    <property type="protein sequence ID" value="QQV75541.1"/>
    <property type="molecule type" value="Genomic_DNA"/>
</dbReference>